<keyword evidence="3" id="KW-1185">Reference proteome</keyword>
<sequence length="176" mass="19366">MTMRPQVTPQQMRERVAIFRETRPSQMPLIDAVMPQFQRELFSMIGNGVAEDPSVRPPIPADGFHLSIVRAGPGKGSALHSHQTVEVFMPLTGRFSVQWGDEGEHELTLEQYDVISLPTGVLRGFRNESAEDAMMLVVIGGDDPGQVDWIGEVRDAARAGGFDLDENGKITGNPRP</sequence>
<reference evidence="2 3" key="1">
    <citation type="journal article" date="2010" name="J. Bacteriol.">
        <title>Genome sequence of the dioxin-mineralizing bacterium Sphingomonas wittichii RW1.</title>
        <authorList>
            <person name="Miller T.R."/>
            <person name="Delcher A.L."/>
            <person name="Salzberg S.L."/>
            <person name="Saunders E."/>
            <person name="Detter J.C."/>
            <person name="Halden R.U."/>
        </authorList>
    </citation>
    <scope>NUCLEOTIDE SEQUENCE [LARGE SCALE GENOMIC DNA]</scope>
    <source>
        <strain evidence="3">DSM 6014 / CCUG 31198 / JCM 15750 / NBRC 105917 / EY 4224 / RW1</strain>
    </source>
</reference>
<accession>A0A9J9LDR7</accession>
<dbReference type="InterPro" id="IPR013096">
    <property type="entry name" value="Cupin_2"/>
</dbReference>
<dbReference type="SUPFAM" id="SSF51182">
    <property type="entry name" value="RmlC-like cupins"/>
    <property type="match status" value="1"/>
</dbReference>
<dbReference type="EMBL" id="CP000699">
    <property type="protein sequence ID" value="ABQ67983.1"/>
    <property type="molecule type" value="Genomic_DNA"/>
</dbReference>
<gene>
    <name evidence="2" type="ordered locus">Swit_1620</name>
</gene>
<evidence type="ECO:0000259" key="1">
    <source>
        <dbReference type="Pfam" id="PF07883"/>
    </source>
</evidence>
<protein>
    <submittedName>
        <fullName evidence="2">Cupin 2, conserved barrel domain protein</fullName>
    </submittedName>
</protein>
<dbReference type="KEGG" id="swi:Swit_1620"/>
<name>A0A9J9LDR7_RHIWR</name>
<dbReference type="Proteomes" id="UP000001989">
    <property type="component" value="Chromosome"/>
</dbReference>
<feature type="domain" description="Cupin type-2" evidence="1">
    <location>
        <begin position="69"/>
        <end position="138"/>
    </location>
</feature>
<dbReference type="InterPro" id="IPR011051">
    <property type="entry name" value="RmlC_Cupin_sf"/>
</dbReference>
<evidence type="ECO:0000313" key="2">
    <source>
        <dbReference type="EMBL" id="ABQ67983.1"/>
    </source>
</evidence>
<dbReference type="InterPro" id="IPR014710">
    <property type="entry name" value="RmlC-like_jellyroll"/>
</dbReference>
<organism evidence="2 3">
    <name type="scientific">Rhizorhabdus wittichii (strain DSM 6014 / CCUG 31198 / JCM 15750 / NBRC 105917 / EY 4224 / RW1)</name>
    <name type="common">Sphingomonas wittichii</name>
    <dbReference type="NCBI Taxonomy" id="392499"/>
    <lineage>
        <taxon>Bacteria</taxon>
        <taxon>Pseudomonadati</taxon>
        <taxon>Pseudomonadota</taxon>
        <taxon>Alphaproteobacteria</taxon>
        <taxon>Sphingomonadales</taxon>
        <taxon>Sphingomonadaceae</taxon>
        <taxon>Rhizorhabdus</taxon>
    </lineage>
</organism>
<evidence type="ECO:0000313" key="3">
    <source>
        <dbReference type="Proteomes" id="UP000001989"/>
    </source>
</evidence>
<dbReference type="AlphaFoldDB" id="A0A9J9LDR7"/>
<dbReference type="Gene3D" id="2.60.120.10">
    <property type="entry name" value="Jelly Rolls"/>
    <property type="match status" value="1"/>
</dbReference>
<dbReference type="Pfam" id="PF07883">
    <property type="entry name" value="Cupin_2"/>
    <property type="match status" value="1"/>
</dbReference>
<proteinExistence type="predicted"/>